<dbReference type="Pfam" id="PF00067">
    <property type="entry name" value="p450"/>
    <property type="match status" value="1"/>
</dbReference>
<dbReference type="PRINTS" id="PR00385">
    <property type="entry name" value="P450"/>
</dbReference>
<dbReference type="InterPro" id="IPR017972">
    <property type="entry name" value="Cyt_P450_CS"/>
</dbReference>
<dbReference type="OrthoDB" id="2789670at2759"/>
<dbReference type="Gramene" id="Dexi7B01G0001210.1">
    <property type="protein sequence ID" value="Dexi7B01G0001210.1:cds"/>
    <property type="gene ID" value="Dexi7B01G0001210"/>
</dbReference>
<keyword evidence="7" id="KW-0503">Monooxygenase</keyword>
<evidence type="ECO:0000256" key="4">
    <source>
        <dbReference type="ARBA" id="ARBA00022989"/>
    </source>
</evidence>
<dbReference type="InterPro" id="IPR051103">
    <property type="entry name" value="Plant_metabolite_P450s"/>
</dbReference>
<keyword evidence="5 8" id="KW-0472">Membrane</keyword>
<dbReference type="Proteomes" id="UP000636709">
    <property type="component" value="Unassembled WGS sequence"/>
</dbReference>
<feature type="transmembrane region" description="Helical" evidence="8">
    <location>
        <begin position="20"/>
        <end position="38"/>
    </location>
</feature>
<proteinExistence type="inferred from homology"/>
<evidence type="ECO:0000256" key="8">
    <source>
        <dbReference type="SAM" id="Phobius"/>
    </source>
</evidence>
<keyword evidence="6 7" id="KW-0408">Iron</keyword>
<keyword evidence="7" id="KW-0560">Oxidoreductase</keyword>
<evidence type="ECO:0000256" key="6">
    <source>
        <dbReference type="PIRSR" id="PIRSR602401-1"/>
    </source>
</evidence>
<accession>A0A835A5G0</accession>
<sequence length="490" mass="54092">MSSPSSPINKETMDASAAHLLTLGIAFITLVASIFKLATRRPCDRRKTPIKVSDASIARIALIDHADAFCNRPMPAFPAGRPVTHSIASMPYGPLWRALRCNLTSDMLNRSRLGILTSLEKEADAALVTNLSSLTCSDDVAVRNVLHSGVFALVSRLCFGEDGMDACDLSTLMKMQQEFFSSYVKVKQASERSWLTKLLHWRQRRLQTGMFDRIDEVFIPAIVAIRRRRLCQQDDNCNGGFRSYLDSLIELNVPDQEDGEHARRSRLLTDKEIAFLAWEFLGAGISGTVTSLEWTLAHLAVQPEIQNKLHDELAGDHASDVLRLPYLHAVVLESLRMHPPLPFASRQVVTAEGITAALGESSSVMIPPGGAAVSFVLGDIGRDGKVWTNPDEFRPERFMEGGEGEGVSLVPGPKEIKMMPFGVGRRHCLGVGMGMAHIKCFLAELVREFRWLLASPDDGGGNGGVDFTELDGFIKWMKTPLRVRITPRAR</sequence>
<comment type="caution">
    <text evidence="9">The sequence shown here is derived from an EMBL/GenBank/DDBJ whole genome shotgun (WGS) entry which is preliminary data.</text>
</comment>
<evidence type="ECO:0000256" key="5">
    <source>
        <dbReference type="ARBA" id="ARBA00023136"/>
    </source>
</evidence>
<dbReference type="InterPro" id="IPR001128">
    <property type="entry name" value="Cyt_P450"/>
</dbReference>
<dbReference type="InterPro" id="IPR002401">
    <property type="entry name" value="Cyt_P450_E_grp-I"/>
</dbReference>
<evidence type="ECO:0000256" key="7">
    <source>
        <dbReference type="RuleBase" id="RU000461"/>
    </source>
</evidence>
<keyword evidence="3 6" id="KW-0479">Metal-binding</keyword>
<evidence type="ECO:0000313" key="9">
    <source>
        <dbReference type="EMBL" id="KAF8641578.1"/>
    </source>
</evidence>
<dbReference type="Gene3D" id="1.10.630.10">
    <property type="entry name" value="Cytochrome P450"/>
    <property type="match status" value="1"/>
</dbReference>
<evidence type="ECO:0000256" key="1">
    <source>
        <dbReference type="ARBA" id="ARBA00004167"/>
    </source>
</evidence>
<dbReference type="PANTHER" id="PTHR24298">
    <property type="entry name" value="FLAVONOID 3'-MONOOXYGENASE-RELATED"/>
    <property type="match status" value="1"/>
</dbReference>
<comment type="subcellular location">
    <subcellularLocation>
        <location evidence="1">Membrane</location>
        <topology evidence="1">Single-pass membrane protein</topology>
    </subcellularLocation>
</comment>
<keyword evidence="6 7" id="KW-0349">Heme</keyword>
<keyword evidence="2 8" id="KW-0812">Transmembrane</keyword>
<comment type="similarity">
    <text evidence="7">Belongs to the cytochrome P450 family.</text>
</comment>
<protein>
    <recommendedName>
        <fullName evidence="11">Cytochrome P450</fullName>
    </recommendedName>
</protein>
<dbReference type="GO" id="GO:0016709">
    <property type="term" value="F:oxidoreductase activity, acting on paired donors, with incorporation or reduction of molecular oxygen, NAD(P)H as one donor, and incorporation of one atom of oxygen"/>
    <property type="evidence" value="ECO:0007669"/>
    <property type="project" value="TreeGrafter"/>
</dbReference>
<dbReference type="InterPro" id="IPR036396">
    <property type="entry name" value="Cyt_P450_sf"/>
</dbReference>
<evidence type="ECO:0000256" key="3">
    <source>
        <dbReference type="ARBA" id="ARBA00022723"/>
    </source>
</evidence>
<dbReference type="GO" id="GO:0016020">
    <property type="term" value="C:membrane"/>
    <property type="evidence" value="ECO:0007669"/>
    <property type="project" value="UniProtKB-SubCell"/>
</dbReference>
<organism evidence="9 10">
    <name type="scientific">Digitaria exilis</name>
    <dbReference type="NCBI Taxonomy" id="1010633"/>
    <lineage>
        <taxon>Eukaryota</taxon>
        <taxon>Viridiplantae</taxon>
        <taxon>Streptophyta</taxon>
        <taxon>Embryophyta</taxon>
        <taxon>Tracheophyta</taxon>
        <taxon>Spermatophyta</taxon>
        <taxon>Magnoliopsida</taxon>
        <taxon>Liliopsida</taxon>
        <taxon>Poales</taxon>
        <taxon>Poaceae</taxon>
        <taxon>PACMAD clade</taxon>
        <taxon>Panicoideae</taxon>
        <taxon>Panicodae</taxon>
        <taxon>Paniceae</taxon>
        <taxon>Anthephorinae</taxon>
        <taxon>Digitaria</taxon>
    </lineage>
</organism>
<gene>
    <name evidence="9" type="ORF">HU200_067768</name>
</gene>
<dbReference type="PRINTS" id="PR00463">
    <property type="entry name" value="EP450I"/>
</dbReference>
<dbReference type="AlphaFoldDB" id="A0A835A5G0"/>
<dbReference type="GO" id="GO:0005506">
    <property type="term" value="F:iron ion binding"/>
    <property type="evidence" value="ECO:0007669"/>
    <property type="project" value="InterPro"/>
</dbReference>
<comment type="cofactor">
    <cofactor evidence="6">
        <name>heme</name>
        <dbReference type="ChEBI" id="CHEBI:30413"/>
    </cofactor>
</comment>
<evidence type="ECO:0008006" key="11">
    <source>
        <dbReference type="Google" id="ProtNLM"/>
    </source>
</evidence>
<keyword evidence="4 8" id="KW-1133">Transmembrane helix</keyword>
<dbReference type="PANTHER" id="PTHR24298:SF389">
    <property type="entry name" value="OS04G0128400 PROTEIN"/>
    <property type="match status" value="1"/>
</dbReference>
<name>A0A835A5G0_9POAL</name>
<evidence type="ECO:0000313" key="10">
    <source>
        <dbReference type="Proteomes" id="UP000636709"/>
    </source>
</evidence>
<keyword evidence="10" id="KW-1185">Reference proteome</keyword>
<dbReference type="EMBL" id="JACEFO010003314">
    <property type="protein sequence ID" value="KAF8641578.1"/>
    <property type="molecule type" value="Genomic_DNA"/>
</dbReference>
<reference evidence="9" key="1">
    <citation type="submission" date="2020-07" db="EMBL/GenBank/DDBJ databases">
        <title>Genome sequence and genetic diversity analysis of an under-domesticated orphan crop, white fonio (Digitaria exilis).</title>
        <authorList>
            <person name="Bennetzen J.L."/>
            <person name="Chen S."/>
            <person name="Ma X."/>
            <person name="Wang X."/>
            <person name="Yssel A.E.J."/>
            <person name="Chaluvadi S.R."/>
            <person name="Johnson M."/>
            <person name="Gangashetty P."/>
            <person name="Hamidou F."/>
            <person name="Sanogo M.D."/>
            <person name="Zwaenepoel A."/>
            <person name="Wallace J."/>
            <person name="Van De Peer Y."/>
            <person name="Van Deynze A."/>
        </authorList>
    </citation>
    <scope>NUCLEOTIDE SEQUENCE</scope>
    <source>
        <tissue evidence="9">Leaves</tissue>
    </source>
</reference>
<dbReference type="GO" id="GO:0020037">
    <property type="term" value="F:heme binding"/>
    <property type="evidence" value="ECO:0007669"/>
    <property type="project" value="InterPro"/>
</dbReference>
<feature type="binding site" description="axial binding residue" evidence="6">
    <location>
        <position position="428"/>
    </location>
    <ligand>
        <name>heme</name>
        <dbReference type="ChEBI" id="CHEBI:30413"/>
    </ligand>
    <ligandPart>
        <name>Fe</name>
        <dbReference type="ChEBI" id="CHEBI:18248"/>
    </ligandPart>
</feature>
<dbReference type="SUPFAM" id="SSF48264">
    <property type="entry name" value="Cytochrome P450"/>
    <property type="match status" value="1"/>
</dbReference>
<dbReference type="PROSITE" id="PS00086">
    <property type="entry name" value="CYTOCHROME_P450"/>
    <property type="match status" value="1"/>
</dbReference>
<evidence type="ECO:0000256" key="2">
    <source>
        <dbReference type="ARBA" id="ARBA00022692"/>
    </source>
</evidence>